<dbReference type="Pfam" id="PF13354">
    <property type="entry name" value="Beta-lactamase2"/>
    <property type="match status" value="1"/>
</dbReference>
<dbReference type="InterPro" id="IPR045155">
    <property type="entry name" value="Beta-lactam_cat"/>
</dbReference>
<protein>
    <recommendedName>
        <fullName evidence="1">Beta-lactamase class A catalytic domain-containing protein</fullName>
    </recommendedName>
</protein>
<dbReference type="AlphaFoldDB" id="A0A0G2HLJ0"/>
<accession>A0A0G2HLJ0</accession>
<dbReference type="GO" id="GO:0008800">
    <property type="term" value="F:beta-lactamase activity"/>
    <property type="evidence" value="ECO:0007669"/>
    <property type="project" value="InterPro"/>
</dbReference>
<evidence type="ECO:0000313" key="2">
    <source>
        <dbReference type="EMBL" id="KKZ11876.1"/>
    </source>
</evidence>
<reference evidence="2 3" key="1">
    <citation type="submission" date="2015-01" db="EMBL/GenBank/DDBJ databases">
        <title>Lifestyle Evolution in Cyanobacterial Symbionts of Sponges.</title>
        <authorList>
            <person name="Burgsdorf I."/>
            <person name="Slaby B.M."/>
            <person name="Handley K.M."/>
            <person name="Haber M."/>
            <person name="Blom J."/>
            <person name="Marshall C.W."/>
            <person name="Gilbert J.A."/>
            <person name="Hentschel U."/>
            <person name="Steindler L."/>
        </authorList>
    </citation>
    <scope>NUCLEOTIDE SEQUENCE [LARGE SCALE GENOMIC DNA]</scope>
    <source>
        <strain evidence="2">SP3</strain>
    </source>
</reference>
<dbReference type="PATRIC" id="fig|1604020.3.peg.1010"/>
<gene>
    <name evidence="2" type="ORF">TE42_06565</name>
</gene>
<dbReference type="EMBL" id="JXQG01000036">
    <property type="protein sequence ID" value="KKZ11876.1"/>
    <property type="molecule type" value="Genomic_DNA"/>
</dbReference>
<sequence>MAFYANHGALQDHLQTSLEDLEHHRPWLAQQVSVTWLRYEHTLIDQAAQLSSEEFWALPVAGASHAGATSRYPASVVKLVYMAALEAWYAQDLLRRTAELEQATAAMIGDSSNDATAYVVDVLSGTTSGPELSGDLYLAWQRQRQLVNQWLQEQGWPELEHCNCCQKTWEEGPYGRERQLYGSQRHNRNRLSSDAMARFLHAIMAGELVSPVASAHMRQQLRRSLDAEARLADPENQVDGFLGAALPEGSRIWSKAGWMSTARADVAYVEIPQRRPTLVAVLGEGAASAADDRWLPELMAKLLAAC</sequence>
<dbReference type="InterPro" id="IPR012338">
    <property type="entry name" value="Beta-lactam/transpept-like"/>
</dbReference>
<evidence type="ECO:0000259" key="1">
    <source>
        <dbReference type="Pfam" id="PF13354"/>
    </source>
</evidence>
<dbReference type="Proteomes" id="UP000035067">
    <property type="component" value="Unassembled WGS sequence"/>
</dbReference>
<dbReference type="GO" id="GO:0030655">
    <property type="term" value="P:beta-lactam antibiotic catabolic process"/>
    <property type="evidence" value="ECO:0007669"/>
    <property type="project" value="InterPro"/>
</dbReference>
<evidence type="ECO:0000313" key="3">
    <source>
        <dbReference type="Proteomes" id="UP000035067"/>
    </source>
</evidence>
<dbReference type="PANTHER" id="PTHR35333:SF3">
    <property type="entry name" value="BETA-LACTAMASE-TYPE TRANSPEPTIDASE FOLD CONTAINING PROTEIN"/>
    <property type="match status" value="1"/>
</dbReference>
<organism evidence="2 3">
    <name type="scientific">Candidatus Synechococcus spongiarum SP3</name>
    <dbReference type="NCBI Taxonomy" id="1604020"/>
    <lineage>
        <taxon>Bacteria</taxon>
        <taxon>Bacillati</taxon>
        <taxon>Cyanobacteriota</taxon>
        <taxon>Cyanophyceae</taxon>
        <taxon>Synechococcales</taxon>
        <taxon>Synechococcaceae</taxon>
        <taxon>Synechococcus</taxon>
    </lineage>
</organism>
<dbReference type="SUPFAM" id="SSF56601">
    <property type="entry name" value="beta-lactamase/transpeptidase-like"/>
    <property type="match status" value="1"/>
</dbReference>
<comment type="caution">
    <text evidence="2">The sequence shown here is derived from an EMBL/GenBank/DDBJ whole genome shotgun (WGS) entry which is preliminary data.</text>
</comment>
<proteinExistence type="predicted"/>
<dbReference type="InterPro" id="IPR000871">
    <property type="entry name" value="Beta-lactam_class-A"/>
</dbReference>
<dbReference type="GO" id="GO:0046677">
    <property type="term" value="P:response to antibiotic"/>
    <property type="evidence" value="ECO:0007669"/>
    <property type="project" value="InterPro"/>
</dbReference>
<feature type="domain" description="Beta-lactamase class A catalytic" evidence="1">
    <location>
        <begin position="63"/>
        <end position="282"/>
    </location>
</feature>
<dbReference type="PANTHER" id="PTHR35333">
    <property type="entry name" value="BETA-LACTAMASE"/>
    <property type="match status" value="1"/>
</dbReference>
<dbReference type="Gene3D" id="3.40.710.10">
    <property type="entry name" value="DD-peptidase/beta-lactamase superfamily"/>
    <property type="match status" value="1"/>
</dbReference>
<name>A0A0G2HLJ0_9SYNE</name>